<dbReference type="InterPro" id="IPR001789">
    <property type="entry name" value="Sig_transdc_resp-reg_receiver"/>
</dbReference>
<feature type="modified residue" description="4-aspartylphosphate" evidence="1">
    <location>
        <position position="118"/>
    </location>
</feature>
<evidence type="ECO:0000313" key="4">
    <source>
        <dbReference type="Proteomes" id="UP001139319"/>
    </source>
</evidence>
<dbReference type="InterPro" id="IPR052048">
    <property type="entry name" value="ST_Response_Regulator"/>
</dbReference>
<accession>A0A9X2HUF3</accession>
<comment type="caution">
    <text evidence="3">The sequence shown here is derived from an EMBL/GenBank/DDBJ whole genome shotgun (WGS) entry which is preliminary data.</text>
</comment>
<dbReference type="Proteomes" id="UP001139319">
    <property type="component" value="Unassembled WGS sequence"/>
</dbReference>
<dbReference type="RefSeq" id="WP_253966712.1">
    <property type="nucleotide sequence ID" value="NZ_JAMFTH010000001.1"/>
</dbReference>
<evidence type="ECO:0000256" key="1">
    <source>
        <dbReference type="PROSITE-ProRule" id="PRU00169"/>
    </source>
</evidence>
<evidence type="ECO:0000259" key="2">
    <source>
        <dbReference type="PROSITE" id="PS50110"/>
    </source>
</evidence>
<dbReference type="PROSITE" id="PS50110">
    <property type="entry name" value="RESPONSE_REGULATORY"/>
    <property type="match status" value="1"/>
</dbReference>
<keyword evidence="1" id="KW-0597">Phosphoprotein</keyword>
<dbReference type="AlphaFoldDB" id="A0A9X2HUF3"/>
<dbReference type="Pfam" id="PF00072">
    <property type="entry name" value="Response_reg"/>
    <property type="match status" value="1"/>
</dbReference>
<dbReference type="CDD" id="cd17546">
    <property type="entry name" value="REC_hyHK_CKI1_RcsC-like"/>
    <property type="match status" value="1"/>
</dbReference>
<reference evidence="3" key="1">
    <citation type="submission" date="2022-05" db="EMBL/GenBank/DDBJ databases">
        <authorList>
            <person name="Sun H.-N."/>
        </authorList>
    </citation>
    <scope>NUCLEOTIDE SEQUENCE</scope>
    <source>
        <strain evidence="3">HB14</strain>
    </source>
</reference>
<organism evidence="3 4">
    <name type="scientific">Gilvimarinus xylanilyticus</name>
    <dbReference type="NCBI Taxonomy" id="2944139"/>
    <lineage>
        <taxon>Bacteria</taxon>
        <taxon>Pseudomonadati</taxon>
        <taxon>Pseudomonadota</taxon>
        <taxon>Gammaproteobacteria</taxon>
        <taxon>Cellvibrionales</taxon>
        <taxon>Cellvibrionaceae</taxon>
        <taxon>Gilvimarinus</taxon>
    </lineage>
</organism>
<protein>
    <submittedName>
        <fullName evidence="3">Response regulator</fullName>
    </submittedName>
</protein>
<evidence type="ECO:0000313" key="3">
    <source>
        <dbReference type="EMBL" id="MCP8898435.1"/>
    </source>
</evidence>
<dbReference type="PANTHER" id="PTHR43228:SF1">
    <property type="entry name" value="TWO-COMPONENT RESPONSE REGULATOR ARR22"/>
    <property type="match status" value="1"/>
</dbReference>
<dbReference type="SUPFAM" id="SSF52172">
    <property type="entry name" value="CheY-like"/>
    <property type="match status" value="1"/>
</dbReference>
<reference evidence="3" key="2">
    <citation type="submission" date="2023-01" db="EMBL/GenBank/DDBJ databases">
        <title>Gilvimarinus xylanilyticus HB14 isolated from Caulerpa lentillifera aquaculture base in Hainan, China.</title>
        <authorList>
            <person name="Zhang Y.-J."/>
        </authorList>
    </citation>
    <scope>NUCLEOTIDE SEQUENCE</scope>
    <source>
        <strain evidence="3">HB14</strain>
    </source>
</reference>
<proteinExistence type="predicted"/>
<dbReference type="Gene3D" id="3.40.50.2300">
    <property type="match status" value="1"/>
</dbReference>
<dbReference type="PANTHER" id="PTHR43228">
    <property type="entry name" value="TWO-COMPONENT RESPONSE REGULATOR"/>
    <property type="match status" value="1"/>
</dbReference>
<feature type="domain" description="Response regulatory" evidence="2">
    <location>
        <begin position="66"/>
        <end position="185"/>
    </location>
</feature>
<sequence length="189" mass="21568">MEFTAEEKALIIQTLSQRKQWLEKKLTDAPNAASEEMNRQLGRVLAKFTAEEHKVETGPQSRKDVRILLVDDDEPSAKMLATQLEGLDFDNTTLAHDGQSAIKLLYDTPLPFHLVLCDWNMPIKNGLEVHEAMEASERYVHTPFVMSTSVTQATLIREAIDRGINDYLAKPISEQALKRKLKRFFPQLF</sequence>
<dbReference type="SMART" id="SM00448">
    <property type="entry name" value="REC"/>
    <property type="match status" value="1"/>
</dbReference>
<gene>
    <name evidence="3" type="ORF">M6D89_03890</name>
</gene>
<keyword evidence="4" id="KW-1185">Reference proteome</keyword>
<dbReference type="EMBL" id="JAMFTH010000001">
    <property type="protein sequence ID" value="MCP8898435.1"/>
    <property type="molecule type" value="Genomic_DNA"/>
</dbReference>
<dbReference type="InterPro" id="IPR011006">
    <property type="entry name" value="CheY-like_superfamily"/>
</dbReference>
<name>A0A9X2HUF3_9GAMM</name>
<dbReference type="GO" id="GO:0000160">
    <property type="term" value="P:phosphorelay signal transduction system"/>
    <property type="evidence" value="ECO:0007669"/>
    <property type="project" value="InterPro"/>
</dbReference>